<comment type="caution">
    <text evidence="3">The sequence shown here is derived from an EMBL/GenBank/DDBJ whole genome shotgun (WGS) entry which is preliminary data.</text>
</comment>
<organism evidence="3 4">
    <name type="scientific">Dyella tabacisoli</name>
    <dbReference type="NCBI Taxonomy" id="2282381"/>
    <lineage>
        <taxon>Bacteria</taxon>
        <taxon>Pseudomonadati</taxon>
        <taxon>Pseudomonadota</taxon>
        <taxon>Gammaproteobacteria</taxon>
        <taxon>Lysobacterales</taxon>
        <taxon>Rhodanobacteraceae</taxon>
        <taxon>Dyella</taxon>
    </lineage>
</organism>
<feature type="domain" description="Fervidolysin-like N-terminal prodomain" evidence="2">
    <location>
        <begin position="136"/>
        <end position="208"/>
    </location>
</feature>
<protein>
    <submittedName>
        <fullName evidence="3">Zf-HC2 domain-containing protein</fullName>
    </submittedName>
</protein>
<dbReference type="InterPro" id="IPR054399">
    <property type="entry name" value="Fervidolysin-like_N_prodom"/>
</dbReference>
<proteinExistence type="predicted"/>
<dbReference type="OrthoDB" id="7554380at2"/>
<gene>
    <name evidence="3" type="ORF">DVJ77_12095</name>
</gene>
<name>A0A369UM73_9GAMM</name>
<evidence type="ECO:0000259" key="2">
    <source>
        <dbReference type="Pfam" id="PF22148"/>
    </source>
</evidence>
<dbReference type="InterPro" id="IPR041916">
    <property type="entry name" value="Anti_sigma_zinc_sf"/>
</dbReference>
<sequence>MSGRVLRFEGSVHVEVERLLPWLVNGTLQDNERALVEQHLAECAQCRREAEWQRTLQSAHDAEADTDADATQAWQRMRRRVEEERVGRRAAVSKTGTHGWGRRRSWWRWAVAVQASVILMLGVMLIQRNPPVAVYRTLGAAQPQSTHLVVVFDPHVSEAQMRSLLRAGNARIVDGPTATGAYVLSVPTAGVANVREALRAAPGVTLVENLSSGSER</sequence>
<dbReference type="Pfam" id="PF13490">
    <property type="entry name" value="zf-HC2"/>
    <property type="match status" value="1"/>
</dbReference>
<feature type="domain" description="Putative zinc-finger" evidence="1">
    <location>
        <begin position="15"/>
        <end position="47"/>
    </location>
</feature>
<reference evidence="3 4" key="1">
    <citation type="submission" date="2018-07" db="EMBL/GenBank/DDBJ databases">
        <title>Dyella tabacisoli L4-6T, whole genome shotgun sequence.</title>
        <authorList>
            <person name="Zhou X.-K."/>
            <person name="Li W.-J."/>
            <person name="Duan Y.-Q."/>
        </authorList>
    </citation>
    <scope>NUCLEOTIDE SEQUENCE [LARGE SCALE GENOMIC DNA]</scope>
    <source>
        <strain evidence="3 4">L4-6</strain>
    </source>
</reference>
<dbReference type="Gene3D" id="1.10.10.1320">
    <property type="entry name" value="Anti-sigma factor, zinc-finger domain"/>
    <property type="match status" value="1"/>
</dbReference>
<evidence type="ECO:0000313" key="4">
    <source>
        <dbReference type="Proteomes" id="UP000253782"/>
    </source>
</evidence>
<keyword evidence="4" id="KW-1185">Reference proteome</keyword>
<evidence type="ECO:0000313" key="3">
    <source>
        <dbReference type="EMBL" id="RDD81443.1"/>
    </source>
</evidence>
<dbReference type="EMBL" id="QQAH01000010">
    <property type="protein sequence ID" value="RDD81443.1"/>
    <property type="molecule type" value="Genomic_DNA"/>
</dbReference>
<dbReference type="Proteomes" id="UP000253782">
    <property type="component" value="Unassembled WGS sequence"/>
</dbReference>
<accession>A0A369UM73</accession>
<evidence type="ECO:0000259" key="1">
    <source>
        <dbReference type="Pfam" id="PF13490"/>
    </source>
</evidence>
<dbReference type="InterPro" id="IPR027383">
    <property type="entry name" value="Znf_put"/>
</dbReference>
<dbReference type="AlphaFoldDB" id="A0A369UM73"/>
<dbReference type="Pfam" id="PF22148">
    <property type="entry name" value="Fervidolysin_NPro-like"/>
    <property type="match status" value="1"/>
</dbReference>
<dbReference type="RefSeq" id="WP_114845786.1">
    <property type="nucleotide sequence ID" value="NZ_JBHSPE010000020.1"/>
</dbReference>